<keyword evidence="6" id="KW-0057">Aromatic amino acid biosynthesis</keyword>
<name>A0AAE3AE74_9FIRM</name>
<feature type="domain" description="Enolpyruvate transferase" evidence="9">
    <location>
        <begin position="47"/>
        <end position="235"/>
    </location>
</feature>
<evidence type="ECO:0000313" key="10">
    <source>
        <dbReference type="EMBL" id="MCC2130951.1"/>
    </source>
</evidence>
<evidence type="ECO:0000313" key="11">
    <source>
        <dbReference type="Proteomes" id="UP001199319"/>
    </source>
</evidence>
<feature type="domain" description="Enolpyruvate transferase" evidence="9">
    <location>
        <begin position="245"/>
        <end position="361"/>
    </location>
</feature>
<dbReference type="GO" id="GO:0003866">
    <property type="term" value="F:3-phosphoshikimate 1-carboxyvinyltransferase activity"/>
    <property type="evidence" value="ECO:0007669"/>
    <property type="project" value="UniProtKB-EC"/>
</dbReference>
<dbReference type="Pfam" id="PF00275">
    <property type="entry name" value="EPSP_synthase"/>
    <property type="match status" value="2"/>
</dbReference>
<sequence length="373" mass="39538">MDLRLYPAPLRGAVTPPPSKSLLHRQLICLAQAGEFPCPPDPADDVLATVRGLWALYHQPEPVIDCGASGSTLRFLLPLAMARGRVGTRFAGTRRLLARPLPGDWGLAPTENGLRVTRPLSPGRIPVDGSRTSQLISGLLMALPGLAADSELVLTGPLASRPYVDLTLAVLERCGIVIEESPGGFLIPGGQRFRPVPIEPEPDWSAAAFWLAIAALGCPVEVTGLRRDSLQGDRAAGALCRCLPGTVDLTDIPDLLPPLALAAALRPGTETRFTGAARLRDKESDRLASVSAALTALGGRVRQEPEGLTVWGTDRLTGGEAHSCGDHRIAMLCACAAPFCTGPVLLRDAGCTDKSYPGFWADYRRLGGQTEEV</sequence>
<organism evidence="10 11">
    <name type="scientific">Brotocaccenecus cirricatena</name>
    <dbReference type="NCBI Taxonomy" id="3064195"/>
    <lineage>
        <taxon>Bacteria</taxon>
        <taxon>Bacillati</taxon>
        <taxon>Bacillota</taxon>
        <taxon>Clostridia</taxon>
        <taxon>Eubacteriales</taxon>
        <taxon>Oscillospiraceae</taxon>
        <taxon>Brotocaccenecus</taxon>
    </lineage>
</organism>
<evidence type="ECO:0000256" key="3">
    <source>
        <dbReference type="ARBA" id="ARBA00012450"/>
    </source>
</evidence>
<keyword evidence="11" id="KW-1185">Reference proteome</keyword>
<dbReference type="InterPro" id="IPR001986">
    <property type="entry name" value="Enolpyruvate_Tfrase_dom"/>
</dbReference>
<dbReference type="GO" id="GO:0008652">
    <property type="term" value="P:amino acid biosynthetic process"/>
    <property type="evidence" value="ECO:0007669"/>
    <property type="project" value="UniProtKB-KW"/>
</dbReference>
<dbReference type="PROSITE" id="PS00885">
    <property type="entry name" value="EPSP_SYNTHASE_2"/>
    <property type="match status" value="1"/>
</dbReference>
<protein>
    <recommendedName>
        <fullName evidence="3">3-phosphoshikimate 1-carboxyvinyltransferase</fullName>
        <ecNumber evidence="3">2.5.1.19</ecNumber>
    </recommendedName>
    <alternativeName>
        <fullName evidence="7">5-enolpyruvylshikimate-3-phosphate synthase</fullName>
    </alternativeName>
</protein>
<dbReference type="Proteomes" id="UP001199319">
    <property type="component" value="Unassembled WGS sequence"/>
</dbReference>
<dbReference type="Gene3D" id="3.65.10.10">
    <property type="entry name" value="Enolpyruvate transferase domain"/>
    <property type="match status" value="2"/>
</dbReference>
<dbReference type="InterPro" id="IPR023193">
    <property type="entry name" value="EPSP_synthase_CS"/>
</dbReference>
<dbReference type="InterPro" id="IPR006264">
    <property type="entry name" value="EPSP_synthase"/>
</dbReference>
<keyword evidence="4" id="KW-0028">Amino-acid biosynthesis</keyword>
<comment type="similarity">
    <text evidence="2">Belongs to the EPSP synthase family.</text>
</comment>
<dbReference type="RefSeq" id="WP_302930076.1">
    <property type="nucleotide sequence ID" value="NZ_JAJEPW010000085.1"/>
</dbReference>
<evidence type="ECO:0000256" key="7">
    <source>
        <dbReference type="ARBA" id="ARBA00030046"/>
    </source>
</evidence>
<dbReference type="GO" id="GO:0009073">
    <property type="term" value="P:aromatic amino acid family biosynthetic process"/>
    <property type="evidence" value="ECO:0007669"/>
    <property type="project" value="UniProtKB-KW"/>
</dbReference>
<evidence type="ECO:0000256" key="1">
    <source>
        <dbReference type="ARBA" id="ARBA00004811"/>
    </source>
</evidence>
<reference evidence="10" key="1">
    <citation type="submission" date="2021-10" db="EMBL/GenBank/DDBJ databases">
        <title>Anaerobic single-cell dispensing facilitates the cultivation of human gut bacteria.</title>
        <authorList>
            <person name="Afrizal A."/>
        </authorList>
    </citation>
    <scope>NUCLEOTIDE SEQUENCE</scope>
    <source>
        <strain evidence="10">CLA-AA-H272</strain>
    </source>
</reference>
<gene>
    <name evidence="10" type="ORF">LKD37_15845</name>
</gene>
<proteinExistence type="inferred from homology"/>
<dbReference type="SUPFAM" id="SSF55205">
    <property type="entry name" value="EPT/RTPC-like"/>
    <property type="match status" value="1"/>
</dbReference>
<dbReference type="AlphaFoldDB" id="A0AAE3AE74"/>
<dbReference type="GO" id="GO:0009423">
    <property type="term" value="P:chorismate biosynthetic process"/>
    <property type="evidence" value="ECO:0007669"/>
    <property type="project" value="TreeGrafter"/>
</dbReference>
<evidence type="ECO:0000256" key="4">
    <source>
        <dbReference type="ARBA" id="ARBA00022605"/>
    </source>
</evidence>
<dbReference type="InterPro" id="IPR036968">
    <property type="entry name" value="Enolpyruvate_Tfrase_sf"/>
</dbReference>
<evidence type="ECO:0000256" key="8">
    <source>
        <dbReference type="ARBA" id="ARBA00044633"/>
    </source>
</evidence>
<dbReference type="InterPro" id="IPR013792">
    <property type="entry name" value="RNA3'P_cycl/enolpyr_Trfase_a/b"/>
</dbReference>
<keyword evidence="5" id="KW-0808">Transferase</keyword>
<dbReference type="EC" id="2.5.1.19" evidence="3"/>
<comment type="caution">
    <text evidence="10">The sequence shown here is derived from an EMBL/GenBank/DDBJ whole genome shotgun (WGS) entry which is preliminary data.</text>
</comment>
<dbReference type="PANTHER" id="PTHR21090:SF5">
    <property type="entry name" value="PENTAFUNCTIONAL AROM POLYPEPTIDE"/>
    <property type="match status" value="1"/>
</dbReference>
<comment type="catalytic activity">
    <reaction evidence="8">
        <text>3-phosphoshikimate + phosphoenolpyruvate = 5-O-(1-carboxyvinyl)-3-phosphoshikimate + phosphate</text>
        <dbReference type="Rhea" id="RHEA:21256"/>
        <dbReference type="ChEBI" id="CHEBI:43474"/>
        <dbReference type="ChEBI" id="CHEBI:57701"/>
        <dbReference type="ChEBI" id="CHEBI:58702"/>
        <dbReference type="ChEBI" id="CHEBI:145989"/>
        <dbReference type="EC" id="2.5.1.19"/>
    </reaction>
    <physiologicalReaction direction="left-to-right" evidence="8">
        <dbReference type="Rhea" id="RHEA:21257"/>
    </physiologicalReaction>
</comment>
<dbReference type="EMBL" id="JAJEPW010000085">
    <property type="protein sequence ID" value="MCC2130951.1"/>
    <property type="molecule type" value="Genomic_DNA"/>
</dbReference>
<evidence type="ECO:0000256" key="2">
    <source>
        <dbReference type="ARBA" id="ARBA00009948"/>
    </source>
</evidence>
<evidence type="ECO:0000256" key="6">
    <source>
        <dbReference type="ARBA" id="ARBA00023141"/>
    </source>
</evidence>
<dbReference type="PIRSF" id="PIRSF000505">
    <property type="entry name" value="EPSPS"/>
    <property type="match status" value="1"/>
</dbReference>
<evidence type="ECO:0000256" key="5">
    <source>
        <dbReference type="ARBA" id="ARBA00022679"/>
    </source>
</evidence>
<evidence type="ECO:0000259" key="9">
    <source>
        <dbReference type="Pfam" id="PF00275"/>
    </source>
</evidence>
<comment type="pathway">
    <text evidence="1">Metabolic intermediate biosynthesis; chorismate biosynthesis; chorismate from D-erythrose 4-phosphate and phosphoenolpyruvate: step 6/7.</text>
</comment>
<dbReference type="PANTHER" id="PTHR21090">
    <property type="entry name" value="AROM/DEHYDROQUINATE SYNTHASE"/>
    <property type="match status" value="1"/>
</dbReference>
<accession>A0AAE3AE74</accession>